<keyword evidence="2" id="KW-0479">Metal-binding</keyword>
<evidence type="ECO:0000313" key="7">
    <source>
        <dbReference type="Proteomes" id="UP000799766"/>
    </source>
</evidence>
<dbReference type="SMART" id="SM00849">
    <property type="entry name" value="Lactamase_B"/>
    <property type="match status" value="1"/>
</dbReference>
<evidence type="ECO:0000313" key="6">
    <source>
        <dbReference type="EMBL" id="KAF2462455.1"/>
    </source>
</evidence>
<protein>
    <submittedName>
        <fullName evidence="6">Beta-lactamase-like protein</fullName>
    </submittedName>
</protein>
<gene>
    <name evidence="6" type="ORF">BDY21DRAFT_331464</name>
</gene>
<comment type="similarity">
    <text evidence="1">Belongs to the metallo-beta-lactamase superfamily.</text>
</comment>
<dbReference type="InterPro" id="IPR036866">
    <property type="entry name" value="RibonucZ/Hydroxyglut_hydro"/>
</dbReference>
<accession>A0A6A6PEL8</accession>
<dbReference type="EMBL" id="MU001670">
    <property type="protein sequence ID" value="KAF2462455.1"/>
    <property type="molecule type" value="Genomic_DNA"/>
</dbReference>
<keyword evidence="4" id="KW-0862">Zinc</keyword>
<dbReference type="Pfam" id="PF00753">
    <property type="entry name" value="Lactamase_B"/>
    <property type="match status" value="1"/>
</dbReference>
<dbReference type="InterPro" id="IPR051013">
    <property type="entry name" value="MBL_superfamily_lactonases"/>
</dbReference>
<evidence type="ECO:0000256" key="4">
    <source>
        <dbReference type="ARBA" id="ARBA00022833"/>
    </source>
</evidence>
<evidence type="ECO:0000256" key="2">
    <source>
        <dbReference type="ARBA" id="ARBA00022723"/>
    </source>
</evidence>
<evidence type="ECO:0000256" key="3">
    <source>
        <dbReference type="ARBA" id="ARBA00022801"/>
    </source>
</evidence>
<dbReference type="GO" id="GO:0016787">
    <property type="term" value="F:hydrolase activity"/>
    <property type="evidence" value="ECO:0007669"/>
    <property type="project" value="UniProtKB-KW"/>
</dbReference>
<dbReference type="GO" id="GO:0046872">
    <property type="term" value="F:metal ion binding"/>
    <property type="evidence" value="ECO:0007669"/>
    <property type="project" value="UniProtKB-KW"/>
</dbReference>
<evidence type="ECO:0000256" key="1">
    <source>
        <dbReference type="ARBA" id="ARBA00007749"/>
    </source>
</evidence>
<feature type="domain" description="Metallo-beta-lactamase" evidence="5">
    <location>
        <begin position="49"/>
        <end position="279"/>
    </location>
</feature>
<reference evidence="6" key="1">
    <citation type="journal article" date="2020" name="Stud. Mycol.">
        <title>101 Dothideomycetes genomes: a test case for predicting lifestyles and emergence of pathogens.</title>
        <authorList>
            <person name="Haridas S."/>
            <person name="Albert R."/>
            <person name="Binder M."/>
            <person name="Bloem J."/>
            <person name="Labutti K."/>
            <person name="Salamov A."/>
            <person name="Andreopoulos B."/>
            <person name="Baker S."/>
            <person name="Barry K."/>
            <person name="Bills G."/>
            <person name="Bluhm B."/>
            <person name="Cannon C."/>
            <person name="Castanera R."/>
            <person name="Culley D."/>
            <person name="Daum C."/>
            <person name="Ezra D."/>
            <person name="Gonzalez J."/>
            <person name="Henrissat B."/>
            <person name="Kuo A."/>
            <person name="Liang C."/>
            <person name="Lipzen A."/>
            <person name="Lutzoni F."/>
            <person name="Magnuson J."/>
            <person name="Mondo S."/>
            <person name="Nolan M."/>
            <person name="Ohm R."/>
            <person name="Pangilinan J."/>
            <person name="Park H.-J."/>
            <person name="Ramirez L."/>
            <person name="Alfaro M."/>
            <person name="Sun H."/>
            <person name="Tritt A."/>
            <person name="Yoshinaga Y."/>
            <person name="Zwiers L.-H."/>
            <person name="Turgeon B."/>
            <person name="Goodwin S."/>
            <person name="Spatafora J."/>
            <person name="Crous P."/>
            <person name="Grigoriev I."/>
        </authorList>
    </citation>
    <scope>NUCLEOTIDE SEQUENCE</scope>
    <source>
        <strain evidence="6">ATCC 16933</strain>
    </source>
</reference>
<name>A0A6A6PEL8_9PEZI</name>
<dbReference type="PANTHER" id="PTHR42978">
    <property type="entry name" value="QUORUM-QUENCHING LACTONASE YTNP-RELATED-RELATED"/>
    <property type="match status" value="1"/>
</dbReference>
<dbReference type="SUPFAM" id="SSF56281">
    <property type="entry name" value="Metallo-hydrolase/oxidoreductase"/>
    <property type="match status" value="1"/>
</dbReference>
<dbReference type="CDD" id="cd07730">
    <property type="entry name" value="metallo-hydrolase-like_MBL-fold"/>
    <property type="match status" value="1"/>
</dbReference>
<dbReference type="InterPro" id="IPR001279">
    <property type="entry name" value="Metallo-B-lactamas"/>
</dbReference>
<organism evidence="6 7">
    <name type="scientific">Lineolata rhizophorae</name>
    <dbReference type="NCBI Taxonomy" id="578093"/>
    <lineage>
        <taxon>Eukaryota</taxon>
        <taxon>Fungi</taxon>
        <taxon>Dikarya</taxon>
        <taxon>Ascomycota</taxon>
        <taxon>Pezizomycotina</taxon>
        <taxon>Dothideomycetes</taxon>
        <taxon>Dothideomycetes incertae sedis</taxon>
        <taxon>Lineolatales</taxon>
        <taxon>Lineolataceae</taxon>
        <taxon>Lineolata</taxon>
    </lineage>
</organism>
<dbReference type="Proteomes" id="UP000799766">
    <property type="component" value="Unassembled WGS sequence"/>
</dbReference>
<sequence>MASNEHDNEPALRNGAGSVQVHLLDGGSLSTADEMAMHEGAQSKVFRMYNWCFHVYHPGSGRHIMWDLGNSSDREDYTPWVQNVMFSMTKPVGPRCSLVDQLKDIGVDSSQIDTVVFSHAHWDHCRPIHKEFPQAKAFFGPGTRDFCSPGHIRDGKPDPEVQWDGRIFGDDATRTMDWGELQGPWVEWASFNRAMDFFGDGSFWVMQAPGHMPGNMCAAAKLQDGGEWVVLGSDCCHSSALLLGKAQIAKFKLPNGSDSCLHSDLDAARDTISRLRGAQTEHGMHVALAHDKDWMQTGDDAVLMSLLSASMKGEWLERVRSEKEP</sequence>
<dbReference type="AlphaFoldDB" id="A0A6A6PEL8"/>
<proteinExistence type="inferred from homology"/>
<dbReference type="OrthoDB" id="10250730at2759"/>
<keyword evidence="7" id="KW-1185">Reference proteome</keyword>
<keyword evidence="3" id="KW-0378">Hydrolase</keyword>
<dbReference type="PANTHER" id="PTHR42978:SF4">
    <property type="entry name" value="METALLO-BETA-LACTAMASE DOMAIN-CONTAINING PROTEIN"/>
    <property type="match status" value="1"/>
</dbReference>
<evidence type="ECO:0000259" key="5">
    <source>
        <dbReference type="SMART" id="SM00849"/>
    </source>
</evidence>
<dbReference type="Gene3D" id="3.60.15.10">
    <property type="entry name" value="Ribonuclease Z/Hydroxyacylglutathione hydrolase-like"/>
    <property type="match status" value="1"/>
</dbReference>